<evidence type="ECO:0000313" key="3">
    <source>
        <dbReference type="Proteomes" id="UP000002207"/>
    </source>
</evidence>
<dbReference type="HOGENOM" id="CLU_942071_0_0_0"/>
<proteinExistence type="predicted"/>
<accession>C1F6I7</accession>
<dbReference type="EMBL" id="CP001472">
    <property type="protein sequence ID" value="ACO33982.1"/>
    <property type="molecule type" value="Genomic_DNA"/>
</dbReference>
<name>C1F6I7_ACIC5</name>
<dbReference type="AlphaFoldDB" id="C1F6I7"/>
<evidence type="ECO:0000256" key="1">
    <source>
        <dbReference type="SAM" id="Phobius"/>
    </source>
</evidence>
<evidence type="ECO:0008006" key="4">
    <source>
        <dbReference type="Google" id="ProtNLM"/>
    </source>
</evidence>
<feature type="transmembrane region" description="Helical" evidence="1">
    <location>
        <begin position="36"/>
        <end position="54"/>
    </location>
</feature>
<reference evidence="2 3" key="1">
    <citation type="journal article" date="2009" name="Appl. Environ. Microbiol.">
        <title>Three genomes from the phylum Acidobacteria provide insight into the lifestyles of these microorganisms in soils.</title>
        <authorList>
            <person name="Ward N.L."/>
            <person name="Challacombe J.F."/>
            <person name="Janssen P.H."/>
            <person name="Henrissat B."/>
            <person name="Coutinho P.M."/>
            <person name="Wu M."/>
            <person name="Xie G."/>
            <person name="Haft D.H."/>
            <person name="Sait M."/>
            <person name="Badger J."/>
            <person name="Barabote R.D."/>
            <person name="Bradley B."/>
            <person name="Brettin T.S."/>
            <person name="Brinkac L.M."/>
            <person name="Bruce D."/>
            <person name="Creasy T."/>
            <person name="Daugherty S.C."/>
            <person name="Davidsen T.M."/>
            <person name="DeBoy R.T."/>
            <person name="Detter J.C."/>
            <person name="Dodson R.J."/>
            <person name="Durkin A.S."/>
            <person name="Ganapathy A."/>
            <person name="Gwinn-Giglio M."/>
            <person name="Han C.S."/>
            <person name="Khouri H."/>
            <person name="Kiss H."/>
            <person name="Kothari S.P."/>
            <person name="Madupu R."/>
            <person name="Nelson K.E."/>
            <person name="Nelson W.C."/>
            <person name="Paulsen I."/>
            <person name="Penn K."/>
            <person name="Ren Q."/>
            <person name="Rosovitz M.J."/>
            <person name="Selengut J.D."/>
            <person name="Shrivastava S."/>
            <person name="Sullivan S.A."/>
            <person name="Tapia R."/>
            <person name="Thompson L.S."/>
            <person name="Watkins K.L."/>
            <person name="Yang Q."/>
            <person name="Yu C."/>
            <person name="Zafar N."/>
            <person name="Zhou L."/>
            <person name="Kuske C.R."/>
        </authorList>
    </citation>
    <scope>NUCLEOTIDE SEQUENCE [LARGE SCALE GENOMIC DNA]</scope>
    <source>
        <strain evidence="3">ATCC 51196 / DSM 11244 / BCRC 80197 / JCM 7670 / NBRC 15755 / NCIMB 13165 / 161</strain>
    </source>
</reference>
<keyword evidence="3" id="KW-1185">Reference proteome</keyword>
<dbReference type="eggNOG" id="ENOG5032WZA">
    <property type="taxonomic scope" value="Bacteria"/>
</dbReference>
<keyword evidence="1" id="KW-0812">Transmembrane</keyword>
<dbReference type="Gene3D" id="2.40.160.20">
    <property type="match status" value="1"/>
</dbReference>
<dbReference type="InterPro" id="IPR011250">
    <property type="entry name" value="OMP/PagP_B-barrel"/>
</dbReference>
<gene>
    <name evidence="2" type="ordered locus">ACP_1488</name>
</gene>
<keyword evidence="1" id="KW-1133">Transmembrane helix</keyword>
<sequence>MPAKCFNESTGKFLAFLSPSGSESWRAYRFMWFRKCFGYAVYPALALAFAFPQLSRAQQSLTPSSSQDQMQQYQPPQATQQRALVLQEAQRRLDARRRQRIHQLDIQTYNHKYELFFGGGYLRFRPGQYLQHNQEVAWNLGLTDYLKGDLGITAEVRGYYGSAYTNAHPNGVNRAYQPNITQYVYMAGPTYRFYHGQHWGWTAQVLGGVGQGKFSIDTNGLPPEDVGLYKDQWSPAINVGASVDYNLSPGLALRLTPNMLITNYGSQMQYNKGWQIDLVYRFKHRRNYTFGRHRK</sequence>
<protein>
    <recommendedName>
        <fullName evidence="4">Outer membrane protein beta-barrel domain-containing protein</fullName>
    </recommendedName>
</protein>
<dbReference type="InParanoid" id="C1F6I7"/>
<dbReference type="Proteomes" id="UP000002207">
    <property type="component" value="Chromosome"/>
</dbReference>
<dbReference type="SUPFAM" id="SSF56925">
    <property type="entry name" value="OMPA-like"/>
    <property type="match status" value="1"/>
</dbReference>
<organism evidence="2 3">
    <name type="scientific">Acidobacterium capsulatum (strain ATCC 51196 / DSM 11244 / BCRC 80197 / JCM 7670 / NBRC 15755 / NCIMB 13165 / 161)</name>
    <dbReference type="NCBI Taxonomy" id="240015"/>
    <lineage>
        <taxon>Bacteria</taxon>
        <taxon>Pseudomonadati</taxon>
        <taxon>Acidobacteriota</taxon>
        <taxon>Terriglobia</taxon>
        <taxon>Terriglobales</taxon>
        <taxon>Acidobacteriaceae</taxon>
        <taxon>Acidobacterium</taxon>
    </lineage>
</organism>
<keyword evidence="1" id="KW-0472">Membrane</keyword>
<dbReference type="KEGG" id="aca:ACP_1488"/>
<evidence type="ECO:0000313" key="2">
    <source>
        <dbReference type="EMBL" id="ACO33982.1"/>
    </source>
</evidence>